<dbReference type="GO" id="GO:0016020">
    <property type="term" value="C:membrane"/>
    <property type="evidence" value="ECO:0007669"/>
    <property type="project" value="UniProtKB-SubCell"/>
</dbReference>
<dbReference type="PANTHER" id="PTHR33281">
    <property type="entry name" value="UPF0187 PROTEIN YNEE"/>
    <property type="match status" value="1"/>
</dbReference>
<dbReference type="Proteomes" id="UP001497516">
    <property type="component" value="Chromosome 10"/>
</dbReference>
<accession>A0AAV2D3J4</accession>
<keyword evidence="4" id="KW-1133">Transmembrane helix</keyword>
<evidence type="ECO:0000256" key="6">
    <source>
        <dbReference type="ARBA" id="ARBA00023136"/>
    </source>
</evidence>
<keyword evidence="3" id="KW-0812">Transmembrane</keyword>
<keyword evidence="8" id="KW-1185">Reference proteome</keyword>
<dbReference type="PANTHER" id="PTHR33281:SF1">
    <property type="entry name" value="VOLTAGE-DEPENDENT CHLORIDE CHANNEL 1, CHLOROPLASTIC"/>
    <property type="match status" value="1"/>
</dbReference>
<proteinExistence type="predicted"/>
<sequence>MSSAAISSFIPCGRGGISATPGDITANNLLTLQRTFPTSAGVQDRGFLLQDDCHWIVVPATFISVASLFCIEEVGVLIEEPFPMLVLDELCTLVA</sequence>
<dbReference type="AlphaFoldDB" id="A0AAV2D3J4"/>
<organism evidence="7 8">
    <name type="scientific">Linum trigynum</name>
    <dbReference type="NCBI Taxonomy" id="586398"/>
    <lineage>
        <taxon>Eukaryota</taxon>
        <taxon>Viridiplantae</taxon>
        <taxon>Streptophyta</taxon>
        <taxon>Embryophyta</taxon>
        <taxon>Tracheophyta</taxon>
        <taxon>Spermatophyta</taxon>
        <taxon>Magnoliopsida</taxon>
        <taxon>eudicotyledons</taxon>
        <taxon>Gunneridae</taxon>
        <taxon>Pentapetalae</taxon>
        <taxon>rosids</taxon>
        <taxon>fabids</taxon>
        <taxon>Malpighiales</taxon>
        <taxon>Linaceae</taxon>
        <taxon>Linum</taxon>
    </lineage>
</organism>
<gene>
    <name evidence="7" type="ORF">LTRI10_LOCUS10113</name>
</gene>
<dbReference type="EMBL" id="OZ034814">
    <property type="protein sequence ID" value="CAL1363866.1"/>
    <property type="molecule type" value="Genomic_DNA"/>
</dbReference>
<evidence type="ECO:0000256" key="3">
    <source>
        <dbReference type="ARBA" id="ARBA00022692"/>
    </source>
</evidence>
<keyword evidence="6" id="KW-0472">Membrane</keyword>
<evidence type="ECO:0000256" key="5">
    <source>
        <dbReference type="ARBA" id="ARBA00023065"/>
    </source>
</evidence>
<keyword evidence="5" id="KW-0406">Ion transport</keyword>
<evidence type="ECO:0000256" key="4">
    <source>
        <dbReference type="ARBA" id="ARBA00022989"/>
    </source>
</evidence>
<name>A0AAV2D3J4_9ROSI</name>
<dbReference type="Pfam" id="PF25539">
    <property type="entry name" value="Bestrophin_2"/>
    <property type="match status" value="1"/>
</dbReference>
<evidence type="ECO:0000313" key="7">
    <source>
        <dbReference type="EMBL" id="CAL1363866.1"/>
    </source>
</evidence>
<evidence type="ECO:0000313" key="8">
    <source>
        <dbReference type="Proteomes" id="UP001497516"/>
    </source>
</evidence>
<protein>
    <submittedName>
        <fullName evidence="7">Uncharacterized protein</fullName>
    </submittedName>
</protein>
<keyword evidence="2" id="KW-0813">Transport</keyword>
<evidence type="ECO:0000256" key="1">
    <source>
        <dbReference type="ARBA" id="ARBA00004141"/>
    </source>
</evidence>
<evidence type="ECO:0000256" key="2">
    <source>
        <dbReference type="ARBA" id="ARBA00022448"/>
    </source>
</evidence>
<dbReference type="InterPro" id="IPR044669">
    <property type="entry name" value="YneE/VCCN1/2-like"/>
</dbReference>
<comment type="subcellular location">
    <subcellularLocation>
        <location evidence="1">Membrane</location>
        <topology evidence="1">Multi-pass membrane protein</topology>
    </subcellularLocation>
</comment>
<dbReference type="GO" id="GO:0005254">
    <property type="term" value="F:chloride channel activity"/>
    <property type="evidence" value="ECO:0007669"/>
    <property type="project" value="InterPro"/>
</dbReference>
<reference evidence="7 8" key="1">
    <citation type="submission" date="2024-04" db="EMBL/GenBank/DDBJ databases">
        <authorList>
            <person name="Fracassetti M."/>
        </authorList>
    </citation>
    <scope>NUCLEOTIDE SEQUENCE [LARGE SCALE GENOMIC DNA]</scope>
</reference>